<dbReference type="GO" id="GO:0042910">
    <property type="term" value="F:xenobiotic transmembrane transporter activity"/>
    <property type="evidence" value="ECO:0007669"/>
    <property type="project" value="TreeGrafter"/>
</dbReference>
<feature type="transmembrane region" description="Helical" evidence="3">
    <location>
        <begin position="1186"/>
        <end position="1206"/>
    </location>
</feature>
<keyword evidence="3" id="KW-0472">Membrane</keyword>
<feature type="transmembrane region" description="Helical" evidence="3">
    <location>
        <begin position="655"/>
        <end position="675"/>
    </location>
</feature>
<dbReference type="InterPro" id="IPR001036">
    <property type="entry name" value="Acrflvin-R"/>
</dbReference>
<evidence type="ECO:0000313" key="5">
    <source>
        <dbReference type="Proteomes" id="UP000262524"/>
    </source>
</evidence>
<dbReference type="PANTHER" id="PTHR32063">
    <property type="match status" value="1"/>
</dbReference>
<dbReference type="Gene3D" id="1.20.1640.10">
    <property type="entry name" value="Multidrug efflux transporter AcrB transmembrane domain"/>
    <property type="match status" value="3"/>
</dbReference>
<keyword evidence="3" id="KW-1133">Transmembrane helix</keyword>
<evidence type="ECO:0000256" key="1">
    <source>
        <dbReference type="SAM" id="Coils"/>
    </source>
</evidence>
<proteinExistence type="predicted"/>
<sequence length="1330" mass="146491">MIMSKFKDLFLMVEGGHFSDREIKKENKKKVRGKDMTKFFVKKPYFVLVTVIIVLVIGFVSLGEMQTDLLPKMELPYMAVITTEVGASPEKVESDVVKPMESTLGTINGVEKLTSTSANNYGMLMLEFAEDTNMEAALVRVSKALNSLDLPEGCGTPNIMEISADMMATMYASVSYEGKDIKELSSFTEQTVKPYLERQDGVASVSANGLIQDHVEIRLNEKKIDRMNDKILGQTNDKLLEASDKIEEVKASLKKSKEQLKKQEKTLSSKQEETNTKLAEAQTKLAEALSQKAAYEAEFNSLKASQSALKAEKKAYKDAGLEKTYKTLNNTFKSLNATMGEAAKQMGITIPSSVKEAIQHPKQFEAFVSWMEQMGYGEQFSKLTIDSLKQMYKAVEVRLPQIDTELSNLQVKIKVQKAIIDKLNEQMKGLDEQQSKLIAGGYSAAAGFGSGQAQIAAGKTQIESAEKELKDSEDKLEDSRKAARENANIDTLLSLDTLSAMISAQNFSMPAGYIEDKSSHQWLVEVGDNFTNEKQLKNLVLTKIDGVGKIRVKDIADITVVDNQGDAYSKVNGENAILLSVFKGSTANTSTVSKGIQNSFKDLEKKYKGLSFTTIMNQGDYINIIIKSVLSSILLGAVLAIIVLALFLKDIRPTIVVAFSIPFSVLFAIIIMYFTGININVMSLAGLCLGIGMLVDNSIVVMENIYRFRNEGMSASKAAVRGTAQVAGPILASTITTICVFLPMVYTSGMVSQLLMPFAFTISYALIASLLVALTVVPTMGSVLLRKTKDVKQPWFDKIKDVYGKVLELALRFKIIPLAISIVLLVLCVMQSMRTGIVMMDDMDSNQIAVSMTLDDNVKKENAYKTADEVMGILTGVDGIKKVSALDGNASVTSSMLGTGTTDNYTSFSFNIITEDNIKTTKEFRKIRKEIESKTKRVKCKEITVSSSAMGDMSSLSGGGLSVNVYGEDQQKLIKISEDVIKMMKEISEVKTASNGIESADKMLHLKIDRNKAAEHGLTIAQIYQEILKHTTTEKNAITLNMDEKDVEVNLINETDKLTYENILDMKIETTEKNSDGEDEKHTYKLSDFASEDDGYSMDNITRENQKPYLTVTAEIDENANATLLSRKLQDKIDKYKAPGGYEVKLSGDATQTTDMLKQMGKALALGFMLIYLVMVAQFQSLLSPFIVIFTVPLAFTGGMIGLGFFGMSISAMALMGFMILMGTVVNNGIVFVDYVNQLRIGGMSKREALIETGKTRMRPILMTALTTILSMSVMVFSQDAGNAMQKGMAVVVAFGLLYATLMTLFIVPVMYDILYRKQPKVIDVEDSDL</sequence>
<feature type="transmembrane region" description="Helical" evidence="3">
    <location>
        <begin position="681"/>
        <end position="706"/>
    </location>
</feature>
<dbReference type="Gene3D" id="3.30.70.1320">
    <property type="entry name" value="Multidrug efflux transporter AcrB pore domain like"/>
    <property type="match status" value="2"/>
</dbReference>
<feature type="transmembrane region" description="Helical" evidence="3">
    <location>
        <begin position="45"/>
        <end position="63"/>
    </location>
</feature>
<gene>
    <name evidence="4" type="ORF">DXD91_14470</name>
</gene>
<feature type="transmembrane region" description="Helical" evidence="3">
    <location>
        <begin position="726"/>
        <end position="746"/>
    </location>
</feature>
<keyword evidence="3" id="KW-0812">Transmembrane</keyword>
<protein>
    <recommendedName>
        <fullName evidence="6">Acriflavin resistance protein</fullName>
    </recommendedName>
</protein>
<feature type="transmembrane region" description="Helical" evidence="3">
    <location>
        <begin position="1212"/>
        <end position="1237"/>
    </location>
</feature>
<evidence type="ECO:0000256" key="2">
    <source>
        <dbReference type="SAM" id="MobiDB-lite"/>
    </source>
</evidence>
<dbReference type="Pfam" id="PF00873">
    <property type="entry name" value="ACR_tran"/>
    <property type="match status" value="2"/>
</dbReference>
<feature type="transmembrane region" description="Helical" evidence="3">
    <location>
        <begin position="1160"/>
        <end position="1179"/>
    </location>
</feature>
<dbReference type="InterPro" id="IPR027463">
    <property type="entry name" value="AcrB_DN_DC_subdom"/>
</dbReference>
<feature type="transmembrane region" description="Helical" evidence="3">
    <location>
        <begin position="758"/>
        <end position="785"/>
    </location>
</feature>
<feature type="transmembrane region" description="Helical" evidence="3">
    <location>
        <begin position="1289"/>
        <end position="1312"/>
    </location>
</feature>
<comment type="caution">
    <text evidence="4">The sequence shown here is derived from an EMBL/GenBank/DDBJ whole genome shotgun (WGS) entry which is preliminary data.</text>
</comment>
<name>A0A374N3M1_9FIRM</name>
<dbReference type="PANTHER" id="PTHR32063:SF0">
    <property type="entry name" value="SWARMING MOTILITY PROTEIN SWRC"/>
    <property type="match status" value="1"/>
</dbReference>
<evidence type="ECO:0000256" key="3">
    <source>
        <dbReference type="SAM" id="Phobius"/>
    </source>
</evidence>
<dbReference type="Gene3D" id="3.30.2090.10">
    <property type="entry name" value="Multidrug efflux transporter AcrB TolC docking domain, DN and DC subdomains"/>
    <property type="match status" value="3"/>
</dbReference>
<evidence type="ECO:0000313" key="4">
    <source>
        <dbReference type="EMBL" id="RGI78282.1"/>
    </source>
</evidence>
<feature type="transmembrane region" description="Helical" evidence="3">
    <location>
        <begin position="1258"/>
        <end position="1277"/>
    </location>
</feature>
<dbReference type="Gene3D" id="3.30.70.1430">
    <property type="entry name" value="Multidrug efflux transporter AcrB pore domain"/>
    <property type="match status" value="2"/>
</dbReference>
<accession>A0A374N3M1</accession>
<organism evidence="4 5">
    <name type="scientific">Anaerobutyricum hallii</name>
    <dbReference type="NCBI Taxonomy" id="39488"/>
    <lineage>
        <taxon>Bacteria</taxon>
        <taxon>Bacillati</taxon>
        <taxon>Bacillota</taxon>
        <taxon>Clostridia</taxon>
        <taxon>Lachnospirales</taxon>
        <taxon>Lachnospiraceae</taxon>
        <taxon>Anaerobutyricum</taxon>
    </lineage>
</organism>
<dbReference type="GO" id="GO:0005886">
    <property type="term" value="C:plasma membrane"/>
    <property type="evidence" value="ECO:0007669"/>
    <property type="project" value="TreeGrafter"/>
</dbReference>
<dbReference type="Proteomes" id="UP000262524">
    <property type="component" value="Unassembled WGS sequence"/>
</dbReference>
<feature type="transmembrane region" description="Helical" evidence="3">
    <location>
        <begin position="624"/>
        <end position="648"/>
    </location>
</feature>
<dbReference type="SUPFAM" id="SSF82693">
    <property type="entry name" value="Multidrug efflux transporter AcrB pore domain, PN1, PN2, PC1 and PC2 subdomains"/>
    <property type="match status" value="2"/>
</dbReference>
<dbReference type="SUPFAM" id="SSF82866">
    <property type="entry name" value="Multidrug efflux transporter AcrB transmembrane domain"/>
    <property type="match status" value="2"/>
</dbReference>
<feature type="region of interest" description="Disordered" evidence="2">
    <location>
        <begin position="255"/>
        <end position="275"/>
    </location>
</feature>
<dbReference type="EMBL" id="QSOE01000158">
    <property type="protein sequence ID" value="RGI78282.1"/>
    <property type="molecule type" value="Genomic_DNA"/>
</dbReference>
<reference evidence="4 5" key="1">
    <citation type="submission" date="2018-08" db="EMBL/GenBank/DDBJ databases">
        <title>A genome reference for cultivated species of the human gut microbiota.</title>
        <authorList>
            <person name="Zou Y."/>
            <person name="Xue W."/>
            <person name="Luo G."/>
        </authorList>
    </citation>
    <scope>NUCLEOTIDE SEQUENCE [LARGE SCALE GENOMIC DNA]</scope>
    <source>
        <strain evidence="4 5">TM10-1AC</strain>
    </source>
</reference>
<evidence type="ECO:0008006" key="6">
    <source>
        <dbReference type="Google" id="ProtNLM"/>
    </source>
</evidence>
<keyword evidence="1" id="KW-0175">Coiled coil</keyword>
<feature type="coiled-coil region" evidence="1">
    <location>
        <begin position="406"/>
        <end position="486"/>
    </location>
</feature>
<dbReference type="Gene3D" id="3.30.70.1440">
    <property type="entry name" value="Multidrug efflux transporter AcrB pore domain"/>
    <property type="match status" value="1"/>
</dbReference>